<keyword evidence="1" id="KW-0472">Membrane</keyword>
<dbReference type="EMBL" id="FRAP01000002">
    <property type="protein sequence ID" value="SHK03799.1"/>
    <property type="molecule type" value="Genomic_DNA"/>
</dbReference>
<dbReference type="AlphaFoldDB" id="A0A1M6P781"/>
<keyword evidence="3" id="KW-1185">Reference proteome</keyword>
<feature type="transmembrane region" description="Helical" evidence="1">
    <location>
        <begin position="432"/>
        <end position="456"/>
    </location>
</feature>
<proteinExistence type="predicted"/>
<feature type="transmembrane region" description="Helical" evidence="1">
    <location>
        <begin position="692"/>
        <end position="716"/>
    </location>
</feature>
<feature type="transmembrane region" description="Helical" evidence="1">
    <location>
        <begin position="371"/>
        <end position="394"/>
    </location>
</feature>
<organism evidence="2 3">
    <name type="scientific">Pseudonocardia thermophila</name>
    <dbReference type="NCBI Taxonomy" id="1848"/>
    <lineage>
        <taxon>Bacteria</taxon>
        <taxon>Bacillati</taxon>
        <taxon>Actinomycetota</taxon>
        <taxon>Actinomycetes</taxon>
        <taxon>Pseudonocardiales</taxon>
        <taxon>Pseudonocardiaceae</taxon>
        <taxon>Pseudonocardia</taxon>
    </lineage>
</organism>
<dbReference type="STRING" id="1848.SAMN05443637_10288"/>
<feature type="transmembrane region" description="Helical" evidence="1">
    <location>
        <begin position="26"/>
        <end position="47"/>
    </location>
</feature>
<feature type="transmembrane region" description="Helical" evidence="1">
    <location>
        <begin position="651"/>
        <end position="671"/>
    </location>
</feature>
<gene>
    <name evidence="2" type="ORF">SAMN05443637_10288</name>
</gene>
<dbReference type="OrthoDB" id="3561385at2"/>
<evidence type="ECO:0000313" key="3">
    <source>
        <dbReference type="Proteomes" id="UP000184363"/>
    </source>
</evidence>
<dbReference type="RefSeq" id="WP_073455241.1">
    <property type="nucleotide sequence ID" value="NZ_CALGVN010000053.1"/>
</dbReference>
<feature type="transmembrane region" description="Helical" evidence="1">
    <location>
        <begin position="326"/>
        <end position="351"/>
    </location>
</feature>
<feature type="transmembrane region" description="Helical" evidence="1">
    <location>
        <begin position="272"/>
        <end position="293"/>
    </location>
</feature>
<evidence type="ECO:0000256" key="1">
    <source>
        <dbReference type="SAM" id="Phobius"/>
    </source>
</evidence>
<keyword evidence="1" id="KW-1133">Transmembrane helix</keyword>
<keyword evidence="1" id="KW-0812">Transmembrane</keyword>
<dbReference type="Proteomes" id="UP000184363">
    <property type="component" value="Unassembled WGS sequence"/>
</dbReference>
<feature type="transmembrane region" description="Helical" evidence="1">
    <location>
        <begin position="736"/>
        <end position="762"/>
    </location>
</feature>
<reference evidence="2 3" key="1">
    <citation type="submission" date="2016-11" db="EMBL/GenBank/DDBJ databases">
        <authorList>
            <person name="Jaros S."/>
            <person name="Januszkiewicz K."/>
            <person name="Wedrychowicz H."/>
        </authorList>
    </citation>
    <scope>NUCLEOTIDE SEQUENCE [LARGE SCALE GENOMIC DNA]</scope>
    <source>
        <strain evidence="2 3">DSM 43832</strain>
    </source>
</reference>
<accession>A0A1M6P781</accession>
<evidence type="ECO:0000313" key="2">
    <source>
        <dbReference type="EMBL" id="SHK03799.1"/>
    </source>
</evidence>
<protein>
    <submittedName>
        <fullName evidence="2">Uncharacterized protein</fullName>
    </submittedName>
</protein>
<name>A0A1M6P781_PSETH</name>
<sequence length="774" mass="79257">MTAPDAFGWPAVRAVARAERRRGRGLLLIAFLAGIVGAVVAGSVVLAERTATAYPRLVEAAGLDDARVLVPADQAGLAEAVPRLPGVEQAWTTSSWVARMARPALTYVTLGAGADRPGDLVRPVVVTGRAPQAVDEVLVSEPVAERYGIAIGDELRLELLTLPQIARFDVGFGTPDGPAVTLRVVGVGRMPAWDGALSHLWASEEFARTYAGTASAYAIFVRTAGPAGAQRFAEAYSAAAAAAPRSIAARYMPAGVQLPTSELDPTVQAAEVAIVLGLAAFALVVAAAGGFVVSQGLLRHHAAGRSAQQIEHALGMTMTERVTARVLTAAPAALLVLALTLAGGIAAGALAPLGSQARFEPTPGFRVAWPVLGIVGPVIALLFLGGVAVAAAVARHTGSRVPPVRRPFPMAWARRWPALLVGIRMALGARPAVLTVAGSAAAIAGVVAAAVFGASLERVVTDPARFGEIADFSVADARLIDIERLAADPRTTAVTVIRSSTVQLTGGRTVPAVVAFSYKGPVEVTVTSGRLPIRLGEIAIGPRIAAAEGVRIGDTISVDRPGGGVDSLTVTGIVVPPRADTRFRLGDGVVLAGEQAALVTSGPALFSAEVTTLPGEREELMGELSTRLEIEPRLVPAEIRVLADLRSLPEALAAALGVLVLAAVVYELTAARRRYARELGVLAAVGETLGQVHATLAVIALVSVGPALAIGVPLGIGVARVLWWQVATASGVGAELAVPAVVPAVVPLVLLVALVAAVGPLVRGTGVVRALRTS</sequence>